<dbReference type="Gene3D" id="3.30.420.10">
    <property type="entry name" value="Ribonuclease H-like superfamily/Ribonuclease H"/>
    <property type="match status" value="1"/>
</dbReference>
<dbReference type="Pfam" id="PF09299">
    <property type="entry name" value="Mu-transpos_C"/>
    <property type="match status" value="1"/>
</dbReference>
<keyword evidence="4" id="KW-1185">Reference proteome</keyword>
<dbReference type="SUPFAM" id="SSF53098">
    <property type="entry name" value="Ribonuclease H-like"/>
    <property type="match status" value="1"/>
</dbReference>
<proteinExistence type="predicted"/>
<dbReference type="PROSITE" id="PS50994">
    <property type="entry name" value="INTEGRASE"/>
    <property type="match status" value="1"/>
</dbReference>
<feature type="compositionally biased region" description="Basic and acidic residues" evidence="1">
    <location>
        <begin position="697"/>
        <end position="710"/>
    </location>
</feature>
<dbReference type="InterPro" id="IPR001584">
    <property type="entry name" value="Integrase_cat-core"/>
</dbReference>
<protein>
    <submittedName>
        <fullName evidence="3">Transposase family protein</fullName>
    </submittedName>
</protein>
<accession>A0ABY4TRP1</accession>
<name>A0ABY4TRP1_9SPHN</name>
<evidence type="ECO:0000313" key="4">
    <source>
        <dbReference type="Proteomes" id="UP001055580"/>
    </source>
</evidence>
<sequence length="738" mass="83539">MSYNKFAPGTLIYIDGAEFRAEGYSKGRIGLINTVTGASYLCRDKDGEFGLLTDDEFDSLLEGGRLKIVSPRTTDRVRLQNEVSQISLAQASKADPGIEKMIEQCRLLDDLGVPNGDKAILRALAKRWDAEMIAKHGPHDPPRTIRYWRSKRGRPGNRHPRDMVRLNRVAVARRSPNNANRQVLWKHAIEGWTVKALPKHVHASYAAEIRQINEGRHPLFPKPEEPYKTVSQRTVRRAYDWLESSATVATKDGKAAVEQDWRGAGRSLTADFAFHRVIIDHTRLNAFAVDDEFEIVLGRPWLTLAIDVRTRAIVASLISFTSPCSWTVGEILRRMALPKRPPSEMAERYPVLRKIRGKPTEIVVDNAAEFRSHTMEAAARGAGIGVRFCPIKAPRYRAVGERAMGTINREICGLLPGRVLPPHDARRFSHNPEDEACVLMRDLEAVANMAIAIYHTEPHSGIGDRQPALMIEHEMNRHGITNFADLDSFRIDTMKIAEDAQVTPSGIRAFGMRYHNILAVPSLLDDLVPLEGRRQRRDDSTATVDFRYDPMDIGRIHVWNRRSRKFVELTCSDERYADGMPEWFHMQIGAKAKQDKEAFNTEDERLAARSRMIQAIRDISLTAKKKSRENLARLLEIRHHREIVGNIVELSTIEPEPVSIDEFIACDRAALTSLDQEILSSRPVARERKSHANMRGRHAEREARDPRDAGQPRPEPTPPEPGQARRRPRVKAARGGFE</sequence>
<dbReference type="InterPro" id="IPR036397">
    <property type="entry name" value="RNaseH_sf"/>
</dbReference>
<dbReference type="InterPro" id="IPR015378">
    <property type="entry name" value="Transposase-like_Mu_C"/>
</dbReference>
<evidence type="ECO:0000313" key="3">
    <source>
        <dbReference type="EMBL" id="URW75059.1"/>
    </source>
</evidence>
<evidence type="ECO:0000259" key="2">
    <source>
        <dbReference type="PROSITE" id="PS50994"/>
    </source>
</evidence>
<feature type="region of interest" description="Disordered" evidence="1">
    <location>
        <begin position="682"/>
        <end position="738"/>
    </location>
</feature>
<reference evidence="3" key="1">
    <citation type="submission" date="2022-05" db="EMBL/GenBank/DDBJ databases">
        <title>Sphingomonas sp. strain RMG20 Genome sequencing and assembly.</title>
        <authorList>
            <person name="Kim I."/>
        </authorList>
    </citation>
    <scope>NUCLEOTIDE SEQUENCE</scope>
    <source>
        <strain evidence="3">RMG20</strain>
    </source>
</reference>
<dbReference type="EMBL" id="CP098401">
    <property type="protein sequence ID" value="URW75059.1"/>
    <property type="molecule type" value="Genomic_DNA"/>
</dbReference>
<evidence type="ECO:0000256" key="1">
    <source>
        <dbReference type="SAM" id="MobiDB-lite"/>
    </source>
</evidence>
<dbReference type="InterPro" id="IPR012337">
    <property type="entry name" value="RNaseH-like_sf"/>
</dbReference>
<organism evidence="3 4">
    <name type="scientific">Sphingomonas donggukensis</name>
    <dbReference type="NCBI Taxonomy" id="2949093"/>
    <lineage>
        <taxon>Bacteria</taxon>
        <taxon>Pseudomonadati</taxon>
        <taxon>Pseudomonadota</taxon>
        <taxon>Alphaproteobacteria</taxon>
        <taxon>Sphingomonadales</taxon>
        <taxon>Sphingomonadaceae</taxon>
        <taxon>Sphingomonas</taxon>
    </lineage>
</organism>
<dbReference type="Proteomes" id="UP001055580">
    <property type="component" value="Chromosome"/>
</dbReference>
<feature type="domain" description="Integrase catalytic" evidence="2">
    <location>
        <begin position="266"/>
        <end position="475"/>
    </location>
</feature>
<gene>
    <name evidence="3" type="ORF">M9980_10880</name>
</gene>
<dbReference type="RefSeq" id="WP_250750596.1">
    <property type="nucleotide sequence ID" value="NZ_CP098401.1"/>
</dbReference>